<evidence type="ECO:0000313" key="1">
    <source>
        <dbReference type="EMBL" id="QSB07195.1"/>
    </source>
</evidence>
<name>A0A895XUY5_9ACTN</name>
<reference evidence="1" key="1">
    <citation type="submission" date="2021-02" db="EMBL/GenBank/DDBJ databases">
        <title>Natronoglycomyces albus gen. nov., sp. nov, a haloalkaliphilic actinobacterium from a soda solonchak soil.</title>
        <authorList>
            <person name="Sorokin D.Y."/>
            <person name="Khijniak T.V."/>
            <person name="Zakharycheva A.P."/>
            <person name="Boueva O.V."/>
            <person name="Ariskina E.V."/>
            <person name="Hahnke R.L."/>
            <person name="Bunk B."/>
            <person name="Sproer C."/>
            <person name="Schumann P."/>
            <person name="Evtushenko L.I."/>
            <person name="Kublanov I.V."/>
        </authorList>
    </citation>
    <scope>NUCLEOTIDE SEQUENCE</scope>
    <source>
        <strain evidence="1">DSM 106290</strain>
        <plasmid evidence="1">p1</plasmid>
    </source>
</reference>
<accession>A0A895XUY5</accession>
<dbReference type="KEGG" id="nav:JQS30_16965"/>
<dbReference type="EMBL" id="CP070498">
    <property type="protein sequence ID" value="QSB07195.1"/>
    <property type="molecule type" value="Genomic_DNA"/>
</dbReference>
<keyword evidence="2" id="KW-1185">Reference proteome</keyword>
<dbReference type="Proteomes" id="UP000662939">
    <property type="component" value="Plasmid p1"/>
</dbReference>
<dbReference type="AlphaFoldDB" id="A0A895XUY5"/>
<sequence length="100" mass="10840">MTDHLNNAEERLVDELVQITDMASRVLVAAEPGSSYWSVGEESESRSSVQLCCCRPSRFAAGLPSKTPTAPPLWEEVITAAHTSPHAEICQSMTVKIPDA</sequence>
<keyword evidence="1" id="KW-0614">Plasmid</keyword>
<evidence type="ECO:0000313" key="2">
    <source>
        <dbReference type="Proteomes" id="UP000662939"/>
    </source>
</evidence>
<geneLocation type="plasmid" evidence="1 2">
    <name>p1</name>
</geneLocation>
<proteinExistence type="predicted"/>
<dbReference type="RefSeq" id="WP_213173190.1">
    <property type="nucleotide sequence ID" value="NZ_CP070498.1"/>
</dbReference>
<organism evidence="1 2">
    <name type="scientific">Natronoglycomyces albus</name>
    <dbReference type="NCBI Taxonomy" id="2811108"/>
    <lineage>
        <taxon>Bacteria</taxon>
        <taxon>Bacillati</taxon>
        <taxon>Actinomycetota</taxon>
        <taxon>Actinomycetes</taxon>
        <taxon>Glycomycetales</taxon>
        <taxon>Glycomycetaceae</taxon>
        <taxon>Natronoglycomyces</taxon>
    </lineage>
</organism>
<gene>
    <name evidence="1" type="ORF">JQS30_16965</name>
</gene>
<protein>
    <submittedName>
        <fullName evidence="1">Uncharacterized protein</fullName>
    </submittedName>
</protein>